<dbReference type="Gene3D" id="3.40.50.10540">
    <property type="entry name" value="Crotonobetainyl-coa:carnitine coa-transferase, domain 1"/>
    <property type="match status" value="1"/>
</dbReference>
<dbReference type="EMBL" id="GFTR01005678">
    <property type="protein sequence ID" value="JAW10748.1"/>
    <property type="molecule type" value="Transcribed_RNA"/>
</dbReference>
<name>A0A224XLP9_9HEMI</name>
<dbReference type="PANTHER" id="PTHR48228:SF5">
    <property type="entry name" value="ALPHA-METHYLACYL-COA RACEMASE"/>
    <property type="match status" value="1"/>
</dbReference>
<evidence type="ECO:0000256" key="1">
    <source>
        <dbReference type="ARBA" id="ARBA00008383"/>
    </source>
</evidence>
<dbReference type="GO" id="GO:0008111">
    <property type="term" value="F:alpha-methylacyl-CoA racemase activity"/>
    <property type="evidence" value="ECO:0007669"/>
    <property type="project" value="TreeGrafter"/>
</dbReference>
<reference evidence="2" key="1">
    <citation type="journal article" date="2018" name="PLoS Negl. Trop. Dis.">
        <title>An insight into the salivary gland and fat body transcriptome of Panstrongylus lignarius (Hemiptera: Heteroptera), the main vector of Chagas disease in Peru.</title>
        <authorList>
            <person name="Nevoa J.C."/>
            <person name="Mendes M.T."/>
            <person name="da Silva M.V."/>
            <person name="Soares S.C."/>
            <person name="Oliveira C.J.F."/>
            <person name="Ribeiro J.M.C."/>
        </authorList>
    </citation>
    <scope>NUCLEOTIDE SEQUENCE</scope>
</reference>
<protein>
    <submittedName>
        <fullName evidence="2">Putative l-carnitine dehydratase/alpha-methylacyl-coa racemase</fullName>
    </submittedName>
</protein>
<dbReference type="PANTHER" id="PTHR48228">
    <property type="entry name" value="SUCCINYL-COA--D-CITRAMALATE COA-TRANSFERASE"/>
    <property type="match status" value="1"/>
</dbReference>
<dbReference type="InterPro" id="IPR044855">
    <property type="entry name" value="CoA-Trfase_III_dom3_sf"/>
</dbReference>
<sequence>MALKGIQVLEIAGLAPTPFCGMILADFGAKVIRIDKAPGTDFEDNFVSHGKLSIGLNLKHPDGIEVFKKLTKTSDVLIEPFRAGVMEKLGLGPKTLLELNKGLIYARLSGYGQEGSLSSKAGHDINFLSYSGVLSMLGPHNSGPLPPSNLLADFGGGGLICALGILLALYDKSKHGLGQVVDCSMTRGAAYLASWLFRSHHSPLWGQPRGQNILDGGCYFYKTYKTKDDKWMAVGALEKKFYDNLLIGLGLNAEEIPQFSEFDSANKIISDRFKMHSQAHWINVFKDLDACVSPVLTVAEAAKLDHNVMQNSFVKSCDVNALVPSPEPQLSLSPAHSRASQSRPPIVGEHTLEELKILGYSEEEIHALAKRNVIFFACANSKL</sequence>
<proteinExistence type="inferred from homology"/>
<dbReference type="GO" id="GO:0005739">
    <property type="term" value="C:mitochondrion"/>
    <property type="evidence" value="ECO:0007669"/>
    <property type="project" value="TreeGrafter"/>
</dbReference>
<dbReference type="Gene3D" id="3.30.1540.10">
    <property type="entry name" value="formyl-coa transferase, domain 3"/>
    <property type="match status" value="1"/>
</dbReference>
<dbReference type="GO" id="GO:0008206">
    <property type="term" value="P:bile acid metabolic process"/>
    <property type="evidence" value="ECO:0007669"/>
    <property type="project" value="TreeGrafter"/>
</dbReference>
<dbReference type="InterPro" id="IPR050509">
    <property type="entry name" value="CoA-transferase_III"/>
</dbReference>
<evidence type="ECO:0000313" key="2">
    <source>
        <dbReference type="EMBL" id="JAW10748.1"/>
    </source>
</evidence>
<dbReference type="Pfam" id="PF02515">
    <property type="entry name" value="CoA_transf_3"/>
    <property type="match status" value="1"/>
</dbReference>
<comment type="similarity">
    <text evidence="1">Belongs to the CoA-transferase III family.</text>
</comment>
<dbReference type="InterPro" id="IPR023606">
    <property type="entry name" value="CoA-Trfase_III_dom_1_sf"/>
</dbReference>
<dbReference type="AlphaFoldDB" id="A0A224XLP9"/>
<accession>A0A224XLP9</accession>
<dbReference type="SUPFAM" id="SSF89796">
    <property type="entry name" value="CoA-transferase family III (CaiB/BaiF)"/>
    <property type="match status" value="1"/>
</dbReference>
<organism evidence="2">
    <name type="scientific">Panstrongylus lignarius</name>
    <dbReference type="NCBI Taxonomy" id="156445"/>
    <lineage>
        <taxon>Eukaryota</taxon>
        <taxon>Metazoa</taxon>
        <taxon>Ecdysozoa</taxon>
        <taxon>Arthropoda</taxon>
        <taxon>Hexapoda</taxon>
        <taxon>Insecta</taxon>
        <taxon>Pterygota</taxon>
        <taxon>Neoptera</taxon>
        <taxon>Paraneoptera</taxon>
        <taxon>Hemiptera</taxon>
        <taxon>Heteroptera</taxon>
        <taxon>Panheteroptera</taxon>
        <taxon>Cimicomorpha</taxon>
        <taxon>Reduviidae</taxon>
        <taxon>Triatominae</taxon>
        <taxon>Panstrongylus</taxon>
    </lineage>
</organism>
<dbReference type="InterPro" id="IPR003673">
    <property type="entry name" value="CoA-Trfase_fam_III"/>
</dbReference>